<dbReference type="InterPro" id="IPR041698">
    <property type="entry name" value="Methyltransf_25"/>
</dbReference>
<gene>
    <name evidence="9" type="ORF">GDO81_017834</name>
</gene>
<evidence type="ECO:0000256" key="5">
    <source>
        <dbReference type="ARBA" id="ARBA00071300"/>
    </source>
</evidence>
<reference evidence="9" key="1">
    <citation type="thesis" date="2020" institute="ProQuest LLC" country="789 East Eisenhower Parkway, Ann Arbor, MI, USA">
        <title>Comparative Genomics and Chromosome Evolution.</title>
        <authorList>
            <person name="Mudd A.B."/>
        </authorList>
    </citation>
    <scope>NUCLEOTIDE SEQUENCE</scope>
    <source>
        <strain evidence="9">237g6f4</strain>
        <tissue evidence="9">Blood</tissue>
    </source>
</reference>
<dbReference type="GO" id="GO:0032259">
    <property type="term" value="P:methylation"/>
    <property type="evidence" value="ECO:0007669"/>
    <property type="project" value="UniProtKB-KW"/>
</dbReference>
<dbReference type="Pfam" id="PF13649">
    <property type="entry name" value="Methyltransf_25"/>
    <property type="match status" value="1"/>
</dbReference>
<dbReference type="Pfam" id="PF01564">
    <property type="entry name" value="Spermine_synth"/>
    <property type="match status" value="1"/>
</dbReference>
<evidence type="ECO:0000256" key="4">
    <source>
        <dbReference type="ARBA" id="ARBA00023268"/>
    </source>
</evidence>
<keyword evidence="4" id="KW-0511">Multifunctional enzyme</keyword>
<accession>A0AAV7A561</accession>
<dbReference type="InterPro" id="IPR029063">
    <property type="entry name" value="SAM-dependent_MTases_sf"/>
</dbReference>
<dbReference type="EMBL" id="WNYA01000009">
    <property type="protein sequence ID" value="KAG8555835.1"/>
    <property type="molecule type" value="Genomic_DNA"/>
</dbReference>
<dbReference type="CDD" id="cd02440">
    <property type="entry name" value="AdoMet_MTases"/>
    <property type="match status" value="2"/>
</dbReference>
<dbReference type="SUPFAM" id="SSF53335">
    <property type="entry name" value="S-adenosyl-L-methionine-dependent methyltransferases"/>
    <property type="match status" value="2"/>
</dbReference>
<dbReference type="FunFam" id="3.40.50.150:FF:000150">
    <property type="entry name" value="methyltransferase-like protein 13 isoform X1"/>
    <property type="match status" value="1"/>
</dbReference>
<dbReference type="Proteomes" id="UP000824782">
    <property type="component" value="Unassembled WGS sequence"/>
</dbReference>
<name>A0AAV7A561_ENGPU</name>
<dbReference type="GO" id="GO:0008168">
    <property type="term" value="F:methyltransferase activity"/>
    <property type="evidence" value="ECO:0007669"/>
    <property type="project" value="UniProtKB-KW"/>
</dbReference>
<evidence type="ECO:0000313" key="9">
    <source>
        <dbReference type="EMBL" id="KAG8555835.1"/>
    </source>
</evidence>
<feature type="domain" description="Methyltransferase" evidence="8">
    <location>
        <begin position="52"/>
        <end position="154"/>
    </location>
</feature>
<dbReference type="PANTHER" id="PTHR12176">
    <property type="entry name" value="SAM-DEPENDENT METHYLTRANSFERASE SUPERFAMILY PROTEIN"/>
    <property type="match status" value="1"/>
</dbReference>
<feature type="region of interest" description="Disordered" evidence="7">
    <location>
        <begin position="425"/>
        <end position="457"/>
    </location>
</feature>
<evidence type="ECO:0000256" key="1">
    <source>
        <dbReference type="ARBA" id="ARBA00008361"/>
    </source>
</evidence>
<evidence type="ECO:0000313" key="10">
    <source>
        <dbReference type="Proteomes" id="UP000824782"/>
    </source>
</evidence>
<dbReference type="AlphaFoldDB" id="A0AAV7A561"/>
<keyword evidence="10" id="KW-1185">Reference proteome</keyword>
<evidence type="ECO:0000256" key="3">
    <source>
        <dbReference type="ARBA" id="ARBA00022679"/>
    </source>
</evidence>
<evidence type="ECO:0000256" key="6">
    <source>
        <dbReference type="ARBA" id="ARBA00081503"/>
    </source>
</evidence>
<proteinExistence type="inferred from homology"/>
<dbReference type="Gene3D" id="3.40.50.150">
    <property type="entry name" value="Vaccinia Virus protein VP39"/>
    <property type="match status" value="2"/>
</dbReference>
<dbReference type="GO" id="GO:0005737">
    <property type="term" value="C:cytoplasm"/>
    <property type="evidence" value="ECO:0007669"/>
    <property type="project" value="UniProtKB-ARBA"/>
</dbReference>
<evidence type="ECO:0000259" key="8">
    <source>
        <dbReference type="Pfam" id="PF13649"/>
    </source>
</evidence>
<dbReference type="PANTHER" id="PTHR12176:SF78">
    <property type="entry name" value="EEF1A LYSINE AND N-TERMINAL METHYLTRANSFERASE"/>
    <property type="match status" value="1"/>
</dbReference>
<keyword evidence="2" id="KW-0489">Methyltransferase</keyword>
<comment type="caution">
    <text evidence="9">The sequence shown here is derived from an EMBL/GenBank/DDBJ whole genome shotgun (WGS) entry which is preliminary data.</text>
</comment>
<evidence type="ECO:0000256" key="2">
    <source>
        <dbReference type="ARBA" id="ARBA00022603"/>
    </source>
</evidence>
<evidence type="ECO:0000256" key="7">
    <source>
        <dbReference type="SAM" id="MobiDB-lite"/>
    </source>
</evidence>
<organism evidence="9 10">
    <name type="scientific">Engystomops pustulosus</name>
    <name type="common">Tungara frog</name>
    <name type="synonym">Physalaemus pustulosus</name>
    <dbReference type="NCBI Taxonomy" id="76066"/>
    <lineage>
        <taxon>Eukaryota</taxon>
        <taxon>Metazoa</taxon>
        <taxon>Chordata</taxon>
        <taxon>Craniata</taxon>
        <taxon>Vertebrata</taxon>
        <taxon>Euteleostomi</taxon>
        <taxon>Amphibia</taxon>
        <taxon>Batrachia</taxon>
        <taxon>Anura</taxon>
        <taxon>Neobatrachia</taxon>
        <taxon>Hyloidea</taxon>
        <taxon>Leptodactylidae</taxon>
        <taxon>Leiuperinae</taxon>
        <taxon>Engystomops</taxon>
    </lineage>
</organism>
<protein>
    <recommendedName>
        <fullName evidence="5">eEF1A lysine and N-terminal methyltransferase</fullName>
    </recommendedName>
    <alternativeName>
        <fullName evidence="6">Methyltransferase-like protein 13</fullName>
    </alternativeName>
</protein>
<keyword evidence="3" id="KW-0808">Transferase</keyword>
<feature type="compositionally biased region" description="Basic residues" evidence="7">
    <location>
        <begin position="436"/>
        <end position="447"/>
    </location>
</feature>
<sequence>MNLLPKSSKEFSSSEYWEQFFRRRGERAFEWYGGYLELCAVLHKYIKPKDKVLVVGCGNSELSERLYDAGCQNLTNIDVSEVVIRQMNERNASQRPNMTYQLMDATKTTFTDSHFQAVLDKGTLDAILTDTEAGTLETATKLLTEIGRVLQCGGRYICVSLAQAHVLEKLVTQFSQGGWMVRIHQVSESSSKQSGSQFPLPVFVFVMTKVKEMPGFPLVLEMMPDDEGGKSVRCGSTNELMDMVKERQRYALIRNRLNQNQGSPEVSLDLCDGVSGRTRYTFHVVDSPTIRPSHSNHFAIFIIPQGRETEWLFGSETGRRQLAGSVGFRRLLVVALHRDQQYDSMEAIQSELSAKVLELAPPGLPDNQQVPFLSAGGDIGVRTVQYRGRSEMSGEYVVEDVRGDGTSYFRRLIFLSNQNVVQSEARLLPSNTQSGQKKKRKDKKKQQKANDNLDPKTTHVMDKSYLCCEHHKAMISGLSLLHNPGVASEQHISVLVVGLGGGSLSLFIHDYFLGAQVEAVEIDSAVLDVACRWFGFSLDDRLKVHLADGLVHINDLAGKGKSLYDVVMFDVDSKDSSLGMSCPPPAFVEKPFLQKVHRILKDNGIFILNLVCRDPDLKGKVIKTIHEVFPLIYVQKIEDEVNEILFCRPHSGQTHDISNIKETAGGLEKQLRRPGMLWDESFVLADMLKSVQIV</sequence>
<dbReference type="InterPro" id="IPR051419">
    <property type="entry name" value="Lys/N-term_MeTrsfase_sf"/>
</dbReference>
<dbReference type="FunFam" id="3.40.50.150:FF:000110">
    <property type="entry name" value="methyltransferase-like protein 13 isoform X1"/>
    <property type="match status" value="1"/>
</dbReference>
<comment type="similarity">
    <text evidence="1">Belongs to the methyltransferase superfamily.</text>
</comment>